<dbReference type="Proteomes" id="UP000183385">
    <property type="component" value="Unassembled WGS sequence"/>
</dbReference>
<dbReference type="Gene3D" id="3.30.428.10">
    <property type="entry name" value="HIT-like"/>
    <property type="match status" value="1"/>
</dbReference>
<dbReference type="EMBL" id="FOLS01000057">
    <property type="protein sequence ID" value="SFE04197.1"/>
    <property type="molecule type" value="Genomic_DNA"/>
</dbReference>
<proteinExistence type="predicted"/>
<reference evidence="1 2" key="1">
    <citation type="submission" date="2016-10" db="EMBL/GenBank/DDBJ databases">
        <authorList>
            <person name="Varghese N."/>
            <person name="Submissions S."/>
        </authorList>
    </citation>
    <scope>NUCLEOTIDE SEQUENCE [LARGE SCALE GENOMIC DNA]</scope>
    <source>
        <strain evidence="1 2">LMG 18378</strain>
    </source>
</reference>
<keyword evidence="2" id="KW-1185">Reference proteome</keyword>
<protein>
    <submittedName>
        <fullName evidence="1">Diadenosine tetraphosphate (Ap4A) hydrolase</fullName>
    </submittedName>
</protein>
<dbReference type="GO" id="GO:0016787">
    <property type="term" value="F:hydrolase activity"/>
    <property type="evidence" value="ECO:0007669"/>
    <property type="project" value="UniProtKB-KW"/>
</dbReference>
<dbReference type="RefSeq" id="WP_074986414.1">
    <property type="nucleotide sequence ID" value="NZ_FOLS01000057.1"/>
</dbReference>
<gene>
    <name evidence="1" type="ORF">SAMN05216577_15722</name>
</gene>
<organism evidence="1 2">
    <name type="scientific">Pseudomonas citronellolis</name>
    <dbReference type="NCBI Taxonomy" id="53408"/>
    <lineage>
        <taxon>Bacteria</taxon>
        <taxon>Pseudomonadati</taxon>
        <taxon>Pseudomonadota</taxon>
        <taxon>Gammaproteobacteria</taxon>
        <taxon>Pseudomonadales</taxon>
        <taxon>Pseudomonadaceae</taxon>
        <taxon>Pseudomonas</taxon>
    </lineage>
</organism>
<evidence type="ECO:0000313" key="2">
    <source>
        <dbReference type="Proteomes" id="UP000183385"/>
    </source>
</evidence>
<keyword evidence="1" id="KW-0378">Hydrolase</keyword>
<dbReference type="SUPFAM" id="SSF54197">
    <property type="entry name" value="HIT-like"/>
    <property type="match status" value="1"/>
</dbReference>
<comment type="caution">
    <text evidence="1">The sequence shown here is derived from an EMBL/GenBank/DDBJ whole genome shotgun (WGS) entry which is preliminary data.</text>
</comment>
<dbReference type="AlphaFoldDB" id="A0AAQ1KRZ8"/>
<evidence type="ECO:0000313" key="1">
    <source>
        <dbReference type="EMBL" id="SFE04197.1"/>
    </source>
</evidence>
<accession>A0AAQ1KRZ8</accession>
<sequence>MDIPAHLIVHQTQHWILNHHLTSALPGYLMLGSRAPAGSLADLPAAALAELGELQGLTQRILEEQLQPKWLYIGRFGHSPGFPIHFHFIPVYSWVEDAFWADERYRVLQRFGDSSLGGTDGAELTLFIWREFGEAEQAPVIHGPGIDGVIARLREAFGQVACG</sequence>
<dbReference type="InterPro" id="IPR036265">
    <property type="entry name" value="HIT-like_sf"/>
</dbReference>
<name>A0AAQ1KRZ8_9PSED</name>